<evidence type="ECO:0000313" key="3">
    <source>
        <dbReference type="Proteomes" id="UP000016930"/>
    </source>
</evidence>
<feature type="domain" description="Calcineurin-like phosphoesterase" evidence="1">
    <location>
        <begin position="61"/>
        <end position="261"/>
    </location>
</feature>
<evidence type="ECO:0000313" key="2">
    <source>
        <dbReference type="EMBL" id="EMD38117.1"/>
    </source>
</evidence>
<keyword evidence="3" id="KW-1185">Reference proteome</keyword>
<name>M2RI01_CERS8</name>
<dbReference type="Proteomes" id="UP000016930">
    <property type="component" value="Unassembled WGS sequence"/>
</dbReference>
<dbReference type="HOGENOM" id="CLU_041441_4_0_1"/>
<accession>M2RI01</accession>
<protein>
    <recommendedName>
        <fullName evidence="1">Calcineurin-like phosphoesterase domain-containing protein</fullName>
    </recommendedName>
</protein>
<gene>
    <name evidence="2" type="ORF">CERSUDRAFT_82338</name>
</gene>
<organism evidence="2 3">
    <name type="scientific">Ceriporiopsis subvermispora (strain B)</name>
    <name type="common">White-rot fungus</name>
    <name type="synonym">Gelatoporia subvermispora</name>
    <dbReference type="NCBI Taxonomy" id="914234"/>
    <lineage>
        <taxon>Eukaryota</taxon>
        <taxon>Fungi</taxon>
        <taxon>Dikarya</taxon>
        <taxon>Basidiomycota</taxon>
        <taxon>Agaricomycotina</taxon>
        <taxon>Agaricomycetes</taxon>
        <taxon>Polyporales</taxon>
        <taxon>Gelatoporiaceae</taxon>
        <taxon>Gelatoporia</taxon>
    </lineage>
</organism>
<dbReference type="SUPFAM" id="SSF56300">
    <property type="entry name" value="Metallo-dependent phosphatases"/>
    <property type="match status" value="1"/>
</dbReference>
<dbReference type="Pfam" id="PF00149">
    <property type="entry name" value="Metallophos"/>
    <property type="match status" value="1"/>
</dbReference>
<evidence type="ECO:0000259" key="1">
    <source>
        <dbReference type="Pfam" id="PF00149"/>
    </source>
</evidence>
<dbReference type="AlphaFoldDB" id="M2RI01"/>
<dbReference type="CDD" id="cd07379">
    <property type="entry name" value="MPP_239FB"/>
    <property type="match status" value="1"/>
</dbReference>
<dbReference type="PANTHER" id="PTHR12905">
    <property type="entry name" value="METALLOPHOSPHOESTERASE"/>
    <property type="match status" value="1"/>
</dbReference>
<dbReference type="EMBL" id="KB445795">
    <property type="protein sequence ID" value="EMD38117.1"/>
    <property type="molecule type" value="Genomic_DNA"/>
</dbReference>
<dbReference type="InterPro" id="IPR051693">
    <property type="entry name" value="UPF0046_metallophosphoest"/>
</dbReference>
<reference evidence="2 3" key="1">
    <citation type="journal article" date="2012" name="Proc. Natl. Acad. Sci. U.S.A.">
        <title>Comparative genomics of Ceriporiopsis subvermispora and Phanerochaete chrysosporium provide insight into selective ligninolysis.</title>
        <authorList>
            <person name="Fernandez-Fueyo E."/>
            <person name="Ruiz-Duenas F.J."/>
            <person name="Ferreira P."/>
            <person name="Floudas D."/>
            <person name="Hibbett D.S."/>
            <person name="Canessa P."/>
            <person name="Larrondo L.F."/>
            <person name="James T.Y."/>
            <person name="Seelenfreund D."/>
            <person name="Lobos S."/>
            <person name="Polanco R."/>
            <person name="Tello M."/>
            <person name="Honda Y."/>
            <person name="Watanabe T."/>
            <person name="Watanabe T."/>
            <person name="Ryu J.S."/>
            <person name="Kubicek C.P."/>
            <person name="Schmoll M."/>
            <person name="Gaskell J."/>
            <person name="Hammel K.E."/>
            <person name="St John F.J."/>
            <person name="Vanden Wymelenberg A."/>
            <person name="Sabat G."/>
            <person name="Splinter BonDurant S."/>
            <person name="Syed K."/>
            <person name="Yadav J.S."/>
            <person name="Doddapaneni H."/>
            <person name="Subramanian V."/>
            <person name="Lavin J.L."/>
            <person name="Oguiza J.A."/>
            <person name="Perez G."/>
            <person name="Pisabarro A.G."/>
            <person name="Ramirez L."/>
            <person name="Santoyo F."/>
            <person name="Master E."/>
            <person name="Coutinho P.M."/>
            <person name="Henrissat B."/>
            <person name="Lombard V."/>
            <person name="Magnuson J.K."/>
            <person name="Kuees U."/>
            <person name="Hori C."/>
            <person name="Igarashi K."/>
            <person name="Samejima M."/>
            <person name="Held B.W."/>
            <person name="Barry K.W."/>
            <person name="LaButti K.M."/>
            <person name="Lapidus A."/>
            <person name="Lindquist E.A."/>
            <person name="Lucas S.M."/>
            <person name="Riley R."/>
            <person name="Salamov A.A."/>
            <person name="Hoffmeister D."/>
            <person name="Schwenk D."/>
            <person name="Hadar Y."/>
            <person name="Yarden O."/>
            <person name="de Vries R.P."/>
            <person name="Wiebenga A."/>
            <person name="Stenlid J."/>
            <person name="Eastwood D."/>
            <person name="Grigoriev I.V."/>
            <person name="Berka R.M."/>
            <person name="Blanchette R.A."/>
            <person name="Kersten P."/>
            <person name="Martinez A.T."/>
            <person name="Vicuna R."/>
            <person name="Cullen D."/>
        </authorList>
    </citation>
    <scope>NUCLEOTIDE SEQUENCE [LARGE SCALE GENOMIC DNA]</scope>
    <source>
        <strain evidence="2 3">B</strain>
    </source>
</reference>
<proteinExistence type="predicted"/>
<dbReference type="InterPro" id="IPR029052">
    <property type="entry name" value="Metallo-depent_PP-like"/>
</dbReference>
<dbReference type="InterPro" id="IPR004843">
    <property type="entry name" value="Calcineurin-like_PHP"/>
</dbReference>
<dbReference type="GO" id="GO:0016787">
    <property type="term" value="F:hydrolase activity"/>
    <property type="evidence" value="ECO:0007669"/>
    <property type="project" value="InterPro"/>
</dbReference>
<dbReference type="Gene3D" id="3.60.21.10">
    <property type="match status" value="1"/>
</dbReference>
<dbReference type="OrthoDB" id="630188at2759"/>
<dbReference type="PANTHER" id="PTHR12905:SF0">
    <property type="entry name" value="CALCINEURIN-LIKE PHOSPHOESTERASE DOMAIN-CONTAINING PROTEIN"/>
    <property type="match status" value="1"/>
</dbReference>
<sequence>MNNTRMRLPSILDRMRLSSSSQMPVGDGSPVLSSPTASVCLSYDVNNPPPHPGPSWTRFVCISDTHSRTLPVPPGDVLLHAGDLSSWGMLAHLQVTLDWLQTLPHPAKILIAGNHDISLDEEWRPGGVWEQKAGQGFVSQDVDAALAVFRSQQLRDAGIYYLDHESLQIVTDNGRKWEIYGSPSAPRYAVGAFQYETKEEANTIYDAIPSSTEILLTHTPPYGICDVTRKGKQAGCKALAKKLQSKDLRNCRLHIFGHIHEAHGAVVGKTDGKYRASVNAAMHTGKQAVIVDLKN</sequence>